<evidence type="ECO:0008006" key="4">
    <source>
        <dbReference type="Google" id="ProtNLM"/>
    </source>
</evidence>
<name>A0ABT3FPI2_9BACT</name>
<evidence type="ECO:0000313" key="2">
    <source>
        <dbReference type="EMBL" id="MCW1885481.1"/>
    </source>
</evidence>
<evidence type="ECO:0000313" key="3">
    <source>
        <dbReference type="Proteomes" id="UP001207930"/>
    </source>
</evidence>
<keyword evidence="1" id="KW-0472">Membrane</keyword>
<sequence length="126" mass="14668">MRPVCRWKSFWFGVLILAFLAFAWCRSMNHRDTLVGHYGPWEGGILSGSGALKYVGEFDRENERDLYFFTITARLPSEDGQVFAKAWSLEEFGPSIGYWFLMLLFAIPWGAFLAWRFRRQRALGNS</sequence>
<reference evidence="2 3" key="1">
    <citation type="submission" date="2022-10" db="EMBL/GenBank/DDBJ databases">
        <title>Luteolibacter flavescens strain MCCC 1K03193, whole genome shotgun sequencing project.</title>
        <authorList>
            <person name="Zhao G."/>
            <person name="Shen L."/>
        </authorList>
    </citation>
    <scope>NUCLEOTIDE SEQUENCE [LARGE SCALE GENOMIC DNA]</scope>
    <source>
        <strain evidence="2 3">MCCC 1K03193</strain>
    </source>
</reference>
<organism evidence="2 3">
    <name type="scientific">Luteolibacter flavescens</name>
    <dbReference type="NCBI Taxonomy" id="1859460"/>
    <lineage>
        <taxon>Bacteria</taxon>
        <taxon>Pseudomonadati</taxon>
        <taxon>Verrucomicrobiota</taxon>
        <taxon>Verrucomicrobiia</taxon>
        <taxon>Verrucomicrobiales</taxon>
        <taxon>Verrucomicrobiaceae</taxon>
        <taxon>Luteolibacter</taxon>
    </lineage>
</organism>
<comment type="caution">
    <text evidence="2">The sequence shown here is derived from an EMBL/GenBank/DDBJ whole genome shotgun (WGS) entry which is preliminary data.</text>
</comment>
<keyword evidence="3" id="KW-1185">Reference proteome</keyword>
<dbReference type="RefSeq" id="WP_264501438.1">
    <property type="nucleotide sequence ID" value="NZ_JAPDDS010000006.1"/>
</dbReference>
<evidence type="ECO:0000256" key="1">
    <source>
        <dbReference type="SAM" id="Phobius"/>
    </source>
</evidence>
<proteinExistence type="predicted"/>
<feature type="transmembrane region" description="Helical" evidence="1">
    <location>
        <begin position="96"/>
        <end position="115"/>
    </location>
</feature>
<accession>A0ABT3FPI2</accession>
<dbReference type="EMBL" id="JAPDDS010000006">
    <property type="protein sequence ID" value="MCW1885481.1"/>
    <property type="molecule type" value="Genomic_DNA"/>
</dbReference>
<keyword evidence="1" id="KW-0812">Transmembrane</keyword>
<dbReference type="Proteomes" id="UP001207930">
    <property type="component" value="Unassembled WGS sequence"/>
</dbReference>
<keyword evidence="1" id="KW-1133">Transmembrane helix</keyword>
<protein>
    <recommendedName>
        <fullName evidence="4">DUF3592 domain-containing protein</fullName>
    </recommendedName>
</protein>
<gene>
    <name evidence="2" type="ORF">OKA04_12145</name>
</gene>